<proteinExistence type="predicted"/>
<keyword evidence="2" id="KW-1185">Reference proteome</keyword>
<comment type="caution">
    <text evidence="1">The sequence shown here is derived from an EMBL/GenBank/DDBJ whole genome shotgun (WGS) entry which is preliminary data.</text>
</comment>
<sequence length="38" mass="3799">MTKKIVVIGGGLAGLVAAVVCAEAGAEVTLHEAHRRLG</sequence>
<dbReference type="SUPFAM" id="SSF51905">
    <property type="entry name" value="FAD/NAD(P)-binding domain"/>
    <property type="match status" value="1"/>
</dbReference>
<dbReference type="EMBL" id="SMLD01000138">
    <property type="protein sequence ID" value="TDE35730.1"/>
    <property type="molecule type" value="Genomic_DNA"/>
</dbReference>
<reference evidence="1 2" key="1">
    <citation type="submission" date="2019-03" db="EMBL/GenBank/DDBJ databases">
        <title>Draft genome sequences of novel Actinobacteria.</title>
        <authorList>
            <person name="Sahin N."/>
            <person name="Ay H."/>
            <person name="Saygin H."/>
        </authorList>
    </citation>
    <scope>NUCLEOTIDE SEQUENCE [LARGE SCALE GENOMIC DNA]</scope>
    <source>
        <strain evidence="1 2">6K102</strain>
    </source>
</reference>
<dbReference type="AlphaFoldDB" id="A0A4R5EMV0"/>
<dbReference type="Gene3D" id="3.40.50.720">
    <property type="entry name" value="NAD(P)-binding Rossmann-like Domain"/>
    <property type="match status" value="1"/>
</dbReference>
<organism evidence="1 2">
    <name type="scientific">Nonomuraea mesophila</name>
    <dbReference type="NCBI Taxonomy" id="2530382"/>
    <lineage>
        <taxon>Bacteria</taxon>
        <taxon>Bacillati</taxon>
        <taxon>Actinomycetota</taxon>
        <taxon>Actinomycetes</taxon>
        <taxon>Streptosporangiales</taxon>
        <taxon>Streptosporangiaceae</taxon>
        <taxon>Nonomuraea</taxon>
    </lineage>
</organism>
<feature type="non-terminal residue" evidence="1">
    <location>
        <position position="38"/>
    </location>
</feature>
<gene>
    <name evidence="1" type="ORF">E1295_35815</name>
</gene>
<dbReference type="RefSeq" id="WP_132637639.1">
    <property type="nucleotide sequence ID" value="NZ_SMLD01000138.1"/>
</dbReference>
<protein>
    <submittedName>
        <fullName evidence="1">FAD-dependent oxidoreductase</fullName>
    </submittedName>
</protein>
<dbReference type="Proteomes" id="UP000295136">
    <property type="component" value="Unassembled WGS sequence"/>
</dbReference>
<dbReference type="InterPro" id="IPR036188">
    <property type="entry name" value="FAD/NAD-bd_sf"/>
</dbReference>
<evidence type="ECO:0000313" key="1">
    <source>
        <dbReference type="EMBL" id="TDE35730.1"/>
    </source>
</evidence>
<accession>A0A4R5EMV0</accession>
<name>A0A4R5EMV0_9ACTN</name>
<evidence type="ECO:0000313" key="2">
    <source>
        <dbReference type="Proteomes" id="UP000295136"/>
    </source>
</evidence>
<dbReference type="Pfam" id="PF13450">
    <property type="entry name" value="NAD_binding_8"/>
    <property type="match status" value="1"/>
</dbReference>